<feature type="compositionally biased region" description="Polar residues" evidence="10">
    <location>
        <begin position="127"/>
        <end position="140"/>
    </location>
</feature>
<dbReference type="PROSITE" id="PS00633">
    <property type="entry name" value="BROMODOMAIN_1"/>
    <property type="match status" value="1"/>
</dbReference>
<dbReference type="GO" id="GO:0004402">
    <property type="term" value="F:histone acetyltransferase activity"/>
    <property type="evidence" value="ECO:0007669"/>
    <property type="project" value="InterPro"/>
</dbReference>
<dbReference type="InterPro" id="IPR040240">
    <property type="entry name" value="TAF1"/>
</dbReference>
<dbReference type="InterPro" id="IPR001487">
    <property type="entry name" value="Bromodomain"/>
</dbReference>
<evidence type="ECO:0000256" key="5">
    <source>
        <dbReference type="ARBA" id="ARBA00023163"/>
    </source>
</evidence>
<feature type="domain" description="Bromo" evidence="11">
    <location>
        <begin position="1504"/>
        <end position="1574"/>
    </location>
</feature>
<accession>A0A1D1VYR4</accession>
<feature type="compositionally biased region" description="Polar residues" evidence="10">
    <location>
        <begin position="147"/>
        <end position="162"/>
    </location>
</feature>
<feature type="domain" description="Bromo" evidence="11">
    <location>
        <begin position="1629"/>
        <end position="1699"/>
    </location>
</feature>
<dbReference type="EMBL" id="BDGG01000013">
    <property type="protein sequence ID" value="GAV06552.1"/>
    <property type="molecule type" value="Genomic_DNA"/>
</dbReference>
<feature type="region of interest" description="Disordered" evidence="10">
    <location>
        <begin position="1"/>
        <end position="25"/>
    </location>
</feature>
<feature type="region of interest" description="Disordered" evidence="10">
    <location>
        <begin position="1195"/>
        <end position="1240"/>
    </location>
</feature>
<keyword evidence="9" id="KW-0175">Coiled coil</keyword>
<keyword evidence="6" id="KW-0539">Nucleus</keyword>
<feature type="region of interest" description="Disordered" evidence="10">
    <location>
        <begin position="361"/>
        <end position="382"/>
    </location>
</feature>
<feature type="compositionally biased region" description="Acidic residues" evidence="10">
    <location>
        <begin position="106"/>
        <end position="126"/>
    </location>
</feature>
<evidence type="ECO:0000256" key="1">
    <source>
        <dbReference type="ARBA" id="ARBA00004123"/>
    </source>
</evidence>
<evidence type="ECO:0000256" key="7">
    <source>
        <dbReference type="ARBA" id="ARBA00040102"/>
    </source>
</evidence>
<feature type="compositionally biased region" description="Low complexity" evidence="10">
    <location>
        <begin position="1214"/>
        <end position="1229"/>
    </location>
</feature>
<feature type="compositionally biased region" description="Polar residues" evidence="10">
    <location>
        <begin position="1792"/>
        <end position="1801"/>
    </location>
</feature>
<feature type="compositionally biased region" description="Polar residues" evidence="10">
    <location>
        <begin position="186"/>
        <end position="206"/>
    </location>
</feature>
<evidence type="ECO:0000256" key="4">
    <source>
        <dbReference type="ARBA" id="ARBA00023117"/>
    </source>
</evidence>
<feature type="region of interest" description="Disordered" evidence="10">
    <location>
        <begin position="72"/>
        <end position="229"/>
    </location>
</feature>
<feature type="compositionally biased region" description="Basic and acidic residues" evidence="10">
    <location>
        <begin position="371"/>
        <end position="382"/>
    </location>
</feature>
<keyword evidence="4 8" id="KW-0103">Bromodomain</keyword>
<dbReference type="InterPro" id="IPR022591">
    <property type="entry name" value="TAF1_HAT_dom"/>
</dbReference>
<feature type="region of interest" description="Disordered" evidence="10">
    <location>
        <begin position="599"/>
        <end position="620"/>
    </location>
</feature>
<feature type="compositionally biased region" description="Polar residues" evidence="10">
    <location>
        <begin position="1828"/>
        <end position="1841"/>
    </location>
</feature>
<feature type="region of interest" description="Disordered" evidence="10">
    <location>
        <begin position="1729"/>
        <end position="1753"/>
    </location>
</feature>
<feature type="compositionally biased region" description="Basic and acidic residues" evidence="10">
    <location>
        <begin position="1195"/>
        <end position="1205"/>
    </location>
</feature>
<feature type="compositionally biased region" description="Polar residues" evidence="10">
    <location>
        <begin position="214"/>
        <end position="229"/>
    </location>
</feature>
<comment type="subcellular location">
    <subcellularLocation>
        <location evidence="1">Nucleus</location>
    </subcellularLocation>
</comment>
<dbReference type="InterPro" id="IPR041670">
    <property type="entry name" value="Znf-CCHC_6"/>
</dbReference>
<evidence type="ECO:0000256" key="6">
    <source>
        <dbReference type="ARBA" id="ARBA00023242"/>
    </source>
</evidence>
<dbReference type="PRINTS" id="PR00503">
    <property type="entry name" value="BROMODOMAIN"/>
</dbReference>
<feature type="compositionally biased region" description="Basic and acidic residues" evidence="10">
    <location>
        <begin position="1806"/>
        <end position="1821"/>
    </location>
</feature>
<feature type="compositionally biased region" description="Acidic residues" evidence="10">
    <location>
        <begin position="1890"/>
        <end position="1900"/>
    </location>
</feature>
<evidence type="ECO:0000256" key="3">
    <source>
        <dbReference type="ARBA" id="ARBA00023015"/>
    </source>
</evidence>
<dbReference type="Gene3D" id="1.10.1100.10">
    <property type="entry name" value="TAFII-230 TBP-binding domain"/>
    <property type="match status" value="1"/>
</dbReference>
<reference evidence="12 13" key="1">
    <citation type="journal article" date="2016" name="Nat. Commun.">
        <title>Extremotolerant tardigrade genome and improved radiotolerance of human cultured cells by tardigrade-unique protein.</title>
        <authorList>
            <person name="Hashimoto T."/>
            <person name="Horikawa D.D."/>
            <person name="Saito Y."/>
            <person name="Kuwahara H."/>
            <person name="Kozuka-Hata H."/>
            <person name="Shin-I T."/>
            <person name="Minakuchi Y."/>
            <person name="Ohishi K."/>
            <person name="Motoyama A."/>
            <person name="Aizu T."/>
            <person name="Enomoto A."/>
            <person name="Kondo K."/>
            <person name="Tanaka S."/>
            <person name="Hara Y."/>
            <person name="Koshikawa S."/>
            <person name="Sagara H."/>
            <person name="Miura T."/>
            <person name="Yokobori S."/>
            <person name="Miyagawa K."/>
            <person name="Suzuki Y."/>
            <person name="Kubo T."/>
            <person name="Oyama M."/>
            <person name="Kohara Y."/>
            <person name="Fujiyama A."/>
            <person name="Arakawa K."/>
            <person name="Katayama T."/>
            <person name="Toyoda A."/>
            <person name="Kunieda T."/>
        </authorList>
    </citation>
    <scope>NUCLEOTIDE SEQUENCE [LARGE SCALE GENOMIC DNA]</scope>
    <source>
        <strain evidence="12 13">YOKOZUNA-1</strain>
    </source>
</reference>
<feature type="region of interest" description="Disordered" evidence="10">
    <location>
        <begin position="1308"/>
        <end position="1336"/>
    </location>
</feature>
<dbReference type="Gene3D" id="1.20.920.10">
    <property type="entry name" value="Bromodomain-like"/>
    <property type="match status" value="2"/>
</dbReference>
<feature type="compositionally biased region" description="Acidic residues" evidence="10">
    <location>
        <begin position="1865"/>
        <end position="1875"/>
    </location>
</feature>
<dbReference type="GO" id="GO:0017025">
    <property type="term" value="F:TBP-class protein binding"/>
    <property type="evidence" value="ECO:0007669"/>
    <property type="project" value="InterPro"/>
</dbReference>
<comment type="similarity">
    <text evidence="2">Belongs to the TAF1 family.</text>
</comment>
<dbReference type="GO" id="GO:0016251">
    <property type="term" value="F:RNA polymerase II general transcription initiation factor activity"/>
    <property type="evidence" value="ECO:0007669"/>
    <property type="project" value="InterPro"/>
</dbReference>
<proteinExistence type="inferred from homology"/>
<protein>
    <recommendedName>
        <fullName evidence="7">Transcription initiation factor TFIID subunit 1</fullName>
    </recommendedName>
</protein>
<feature type="compositionally biased region" description="Acidic residues" evidence="10">
    <location>
        <begin position="1144"/>
        <end position="1159"/>
    </location>
</feature>
<keyword evidence="5" id="KW-0804">Transcription</keyword>
<feature type="region of interest" description="Disordered" evidence="10">
    <location>
        <begin position="1433"/>
        <end position="1477"/>
    </location>
</feature>
<dbReference type="Pfam" id="PF09247">
    <property type="entry name" value="TBP-binding"/>
    <property type="match status" value="1"/>
</dbReference>
<comment type="caution">
    <text evidence="12">The sequence shown here is derived from an EMBL/GenBank/DDBJ whole genome shotgun (WGS) entry which is preliminary data.</text>
</comment>
<evidence type="ECO:0000256" key="9">
    <source>
        <dbReference type="SAM" id="Coils"/>
    </source>
</evidence>
<dbReference type="GO" id="GO:0005669">
    <property type="term" value="C:transcription factor TFIID complex"/>
    <property type="evidence" value="ECO:0007669"/>
    <property type="project" value="InterPro"/>
</dbReference>
<feature type="region of interest" description="Disordered" evidence="10">
    <location>
        <begin position="1767"/>
        <end position="1900"/>
    </location>
</feature>
<feature type="coiled-coil region" evidence="9">
    <location>
        <begin position="1278"/>
        <end position="1306"/>
    </location>
</feature>
<dbReference type="SMART" id="SM00297">
    <property type="entry name" value="BROMO"/>
    <property type="match status" value="2"/>
</dbReference>
<evidence type="ECO:0000256" key="10">
    <source>
        <dbReference type="SAM" id="MobiDB-lite"/>
    </source>
</evidence>
<dbReference type="InterPro" id="IPR036741">
    <property type="entry name" value="TAFII-230_TBP-bd_sf"/>
</dbReference>
<dbReference type="PANTHER" id="PTHR13900:SF0">
    <property type="entry name" value="TRANSCRIPTION INITIATION FACTOR TFIID SUBUNIT 1"/>
    <property type="match status" value="1"/>
</dbReference>
<feature type="region of interest" description="Disordered" evidence="10">
    <location>
        <begin position="1141"/>
        <end position="1169"/>
    </location>
</feature>
<dbReference type="SUPFAM" id="SSF47055">
    <property type="entry name" value="TAF(II)230 TBP-binding fragment"/>
    <property type="match status" value="1"/>
</dbReference>
<feature type="compositionally biased region" description="Basic and acidic residues" evidence="10">
    <location>
        <begin position="611"/>
        <end position="620"/>
    </location>
</feature>
<dbReference type="Pfam" id="PF12157">
    <property type="entry name" value="DUF3591"/>
    <property type="match status" value="1"/>
</dbReference>
<dbReference type="Proteomes" id="UP000186922">
    <property type="component" value="Unassembled WGS sequence"/>
</dbReference>
<sequence length="1900" mass="214719">MSLTLHEESPDRDDEDGNASDQPFSLTNFLFGNVSESGSLESDYLDEEAKEHLSNLSSGGLNVLSTQIKDVSQEVASDEESKAQTDGMSCGSGDAEQKSPSAVDFFDFDDTEMKDDYDAVDLDETIDQPSVQGSDPSSSDEVIPDSLVSSQERGIHPLTTSIEHVLAEPESKGQSEASEEEPDTVEPSSQNSTHSIKLQIDESTQPAEDGASVDTESASFDSSDSTQTFRSLNTPLASVLPPELASIDVTDVFPEFRPDKTLRFSRIFTGGRPSSLPKRWKKKLPPRPVAFHDVPSLDSEVADDEDEDEAAILERMLEEPWPIYSRSAEKEIPVDVSCAEESSQDGPVLTIVENADETVTVEHPNPSGVSEEIKEPEKPKDLTSEVIPSWRYGPARHWYDQLDVDPTGAGFDYGARQKKREAKPQPPSFPYGTKASLKVPVPDEALLMVALTHWESNIIWDGVNHKREVEKLLADKRTVAGWIPSNVYRTASSFLAPASKGGTSILPPPLDLKNDSMFPPENEDLLNGNWEKDIIWDPEDVDNLPEPTVLMLDPNDPNIVIGIPDEEEYEMVAPEPVTNAKEGKEKKDSYKRTSGVLRKAGISKDQPSSPKPHDEIKSHWKDPFNLSNDEYYSPKVEEGNLKTTTGAVAIQHSIPAVQFYGYFFPTNLTLLKLRNYHRPGLKKYSNGTITMPGAHPVETLAKIIKKKAKEREQERVASGGGEMFFMRTPEDLSAMDGEIVLAEYSEEHPPLISQIGMATRIKNYFKRKPKEAEDPPKFDYGGDVVYAHTSPFLGALAPGQAIQAFENNMFRAPIYQHQLSSTDFLIIRTRNHYYIREIPTIFTVGQESPLTDVPAPNSKKSTNFQRDFLQAHIYRAFWKSIDTPRKVRTDEIKKLFTSTQSESTLRKRLKMCADFHRSGPDSQWWILRPDFRLPSEEEIRDLCSPEDYCAYYSMRSAEQRLKDAGYGEKLILATEDDGDEEQQSKMDDEIKAAPWNTTRAYISAVRGKCILQLTGNADPTGRGEGFSYVRIASSKADKEGPPLPKRTVTGTDADLRKLSLSKAKDLLRAANIAEDRIKKLSRWEIIDLVRFLGTQQSRGGNEEQMSKFARGNKYSFAEQQQKYKEESQRIFELQNRILGSDEVLSTDEESSDEEEDEDMEKQGRNLEIQIQSKKSHKELLFEREEEERKELKKLLNKEEADEKDRKQKQKVKKAAGGAEATEEAPAAPTRRLKITRTFTDPEGRKFDRTEIVSRPALIDAYIRIRSKDENFIRQFSALDSERKELLRKEKRRKQEQLRRSDAIQKRLEIDEAAQSSTWEGEETSKPKKPKKPKKEKEIKVKCGACGQVGHMKTNKAVCPMAGETRNLVMTEEEESQRFGNLSSDSGLVRVEGNKITVSKTVLNESNLIRQEGIKLRIPKQLLEREESVEPLDPIEAKIRRKEKRDREEDEDRARSGRPKKQRRTGGTGSMPDYLEKPRLFSSRRRVDPVVVLAGSLEEILDEMRDLPGCELFRLPVNPKIYPDYGLIVSDPMDLSTMRKKLNQGIYRSREDFLKDVQLIYANCEKYNGKGEKCTLTMAAQSMVDLCLRRFGQREEVLRDQEQKINPLLHDDDQIALSYLFQQIIEKGLRTVEGSALFHSPVNRKLYPDYHTKIKQPMDFDTMEQKAKSHQYRSKDQFLADVTLIKDNCIKYNGSSSDSAHTRTAEELVRAAEAACLEERDRIAALETAIKEETESSGTHVSDNDRPTTSHSRREFRLDSVFSYSNADMEDDSKLSREDSRSKMASDPPSPTPFTNRTQVSALPSDRFYEDARTGYEEESNHGEPSMLIRNQVSQYDSNEPSMANEDAELKEEPSVPTVASRAALEDDLNLSDSDDENVKSTEKKAPAGEPMDEDDDAFFF</sequence>
<dbReference type="Pfam" id="PF15288">
    <property type="entry name" value="zf-CCHC_6"/>
    <property type="match status" value="1"/>
</dbReference>
<dbReference type="PROSITE" id="PS50014">
    <property type="entry name" value="BROMODOMAIN_2"/>
    <property type="match status" value="2"/>
</dbReference>
<dbReference type="SUPFAM" id="SSF47370">
    <property type="entry name" value="Bromodomain"/>
    <property type="match status" value="2"/>
</dbReference>
<dbReference type="STRING" id="947166.A0A1D1VYR4"/>
<dbReference type="Pfam" id="PF00439">
    <property type="entry name" value="Bromodomain"/>
    <property type="match status" value="2"/>
</dbReference>
<dbReference type="OrthoDB" id="5752at2759"/>
<feature type="compositionally biased region" description="Basic and acidic residues" evidence="10">
    <location>
        <begin position="1741"/>
        <end position="1753"/>
    </location>
</feature>
<evidence type="ECO:0000313" key="12">
    <source>
        <dbReference type="EMBL" id="GAV06552.1"/>
    </source>
</evidence>
<dbReference type="InterPro" id="IPR009067">
    <property type="entry name" value="TAF_II_230-bd"/>
</dbReference>
<feature type="compositionally biased region" description="Basic and acidic residues" evidence="10">
    <location>
        <begin position="1771"/>
        <end position="1783"/>
    </location>
</feature>
<evidence type="ECO:0000256" key="2">
    <source>
        <dbReference type="ARBA" id="ARBA00009064"/>
    </source>
</evidence>
<evidence type="ECO:0000313" key="13">
    <source>
        <dbReference type="Proteomes" id="UP000186922"/>
    </source>
</evidence>
<keyword evidence="3" id="KW-0805">Transcription regulation</keyword>
<organism evidence="12 13">
    <name type="scientific">Ramazzottius varieornatus</name>
    <name type="common">Water bear</name>
    <name type="synonym">Tardigrade</name>
    <dbReference type="NCBI Taxonomy" id="947166"/>
    <lineage>
        <taxon>Eukaryota</taxon>
        <taxon>Metazoa</taxon>
        <taxon>Ecdysozoa</taxon>
        <taxon>Tardigrada</taxon>
        <taxon>Eutardigrada</taxon>
        <taxon>Parachela</taxon>
        <taxon>Hypsibioidea</taxon>
        <taxon>Ramazzottiidae</taxon>
        <taxon>Ramazzottius</taxon>
    </lineage>
</organism>
<dbReference type="InterPro" id="IPR036427">
    <property type="entry name" value="Bromodomain-like_sf"/>
</dbReference>
<gene>
    <name evidence="12" type="primary">RvY_16518-1</name>
    <name evidence="12" type="synonym">RvY_16518.1</name>
    <name evidence="12" type="ORF">RvY_16518</name>
</gene>
<dbReference type="InterPro" id="IPR018359">
    <property type="entry name" value="Bromodomain_CS"/>
</dbReference>
<dbReference type="PANTHER" id="PTHR13900">
    <property type="entry name" value="TRANSCRIPTION INITIATION FACTOR TFIID"/>
    <property type="match status" value="1"/>
</dbReference>
<evidence type="ECO:0000256" key="8">
    <source>
        <dbReference type="PROSITE-ProRule" id="PRU00035"/>
    </source>
</evidence>
<evidence type="ECO:0000259" key="11">
    <source>
        <dbReference type="PROSITE" id="PS50014"/>
    </source>
</evidence>
<name>A0A1D1VYR4_RAMVA</name>
<dbReference type="GO" id="GO:0051123">
    <property type="term" value="P:RNA polymerase II preinitiation complex assembly"/>
    <property type="evidence" value="ECO:0007669"/>
    <property type="project" value="TreeGrafter"/>
</dbReference>
<keyword evidence="13" id="KW-1185">Reference proteome</keyword>
<feature type="compositionally biased region" description="Basic and acidic residues" evidence="10">
    <location>
        <begin position="1876"/>
        <end position="1886"/>
    </location>
</feature>